<keyword evidence="7 9" id="KW-0694">RNA-binding</keyword>
<dbReference type="InterPro" id="IPR004653">
    <property type="entry name" value="DusA"/>
</dbReference>
<dbReference type="GO" id="GO:0050660">
    <property type="term" value="F:flavin adenine dinucleotide binding"/>
    <property type="evidence" value="ECO:0007669"/>
    <property type="project" value="InterPro"/>
</dbReference>
<dbReference type="PROSITE" id="PS01136">
    <property type="entry name" value="UPF0034"/>
    <property type="match status" value="1"/>
</dbReference>
<dbReference type="InterPro" id="IPR018517">
    <property type="entry name" value="tRNA_hU_synthase_CS"/>
</dbReference>
<dbReference type="PANTHER" id="PTHR42907">
    <property type="entry name" value="FMN-LINKED OXIDOREDUCTASES SUPERFAMILY PROTEIN"/>
    <property type="match status" value="1"/>
</dbReference>
<comment type="similarity">
    <text evidence="9">Belongs to the Dus family. DusA subfamily.</text>
</comment>
<keyword evidence="5 9" id="KW-0819">tRNA processing</keyword>
<dbReference type="Gene3D" id="1.20.120.1460">
    <property type="match status" value="1"/>
</dbReference>
<comment type="caution">
    <text evidence="9">Lacks conserved residue(s) required for the propagation of feature annotation.</text>
</comment>
<dbReference type="NCBIfam" id="NF008774">
    <property type="entry name" value="PRK11815.1"/>
    <property type="match status" value="1"/>
</dbReference>
<feature type="binding site" evidence="9 12">
    <location>
        <begin position="206"/>
        <end position="208"/>
    </location>
    <ligand>
        <name>FMN</name>
        <dbReference type="ChEBI" id="CHEBI:58210"/>
    </ligand>
</feature>
<dbReference type="InterPro" id="IPR035587">
    <property type="entry name" value="DUS-like_FMN-bd"/>
</dbReference>
<dbReference type="Pfam" id="PF01207">
    <property type="entry name" value="Dus"/>
    <property type="match status" value="1"/>
</dbReference>
<comment type="catalytic activity">
    <reaction evidence="9">
        <text>5,6-dihydrouridine(20a) in tRNA + NADP(+) = uridine(20a) in tRNA + NADPH + H(+)</text>
        <dbReference type="Rhea" id="RHEA:53344"/>
        <dbReference type="Rhea" id="RHEA-COMP:13535"/>
        <dbReference type="Rhea" id="RHEA-COMP:13536"/>
        <dbReference type="ChEBI" id="CHEBI:15378"/>
        <dbReference type="ChEBI" id="CHEBI:57783"/>
        <dbReference type="ChEBI" id="CHEBI:58349"/>
        <dbReference type="ChEBI" id="CHEBI:65315"/>
        <dbReference type="ChEBI" id="CHEBI:74443"/>
    </reaction>
</comment>
<evidence type="ECO:0000256" key="6">
    <source>
        <dbReference type="ARBA" id="ARBA00022857"/>
    </source>
</evidence>
<dbReference type="CDD" id="cd02801">
    <property type="entry name" value="DUS_like_FMN"/>
    <property type="match status" value="1"/>
</dbReference>
<feature type="active site" description="Proton donor" evidence="9 11">
    <location>
        <position position="95"/>
    </location>
</feature>
<evidence type="ECO:0000256" key="9">
    <source>
        <dbReference type="HAMAP-Rule" id="MF_02041"/>
    </source>
</evidence>
<dbReference type="GO" id="GO:0102264">
    <property type="term" value="F:tRNA-dihydrouridine20 synthase activity"/>
    <property type="evidence" value="ECO:0007669"/>
    <property type="project" value="UniProtKB-EC"/>
</dbReference>
<evidence type="ECO:0000256" key="7">
    <source>
        <dbReference type="ARBA" id="ARBA00022884"/>
    </source>
</evidence>
<name>A0A212JA95_9PROT</name>
<proteinExistence type="inferred from homology"/>
<comment type="catalytic activity">
    <reaction evidence="9">
        <text>5,6-dihydrouridine(20a) in tRNA + NAD(+) = uridine(20a) in tRNA + NADH + H(+)</text>
        <dbReference type="Rhea" id="RHEA:53348"/>
        <dbReference type="Rhea" id="RHEA-COMP:13535"/>
        <dbReference type="Rhea" id="RHEA-COMP:13536"/>
        <dbReference type="ChEBI" id="CHEBI:15378"/>
        <dbReference type="ChEBI" id="CHEBI:57540"/>
        <dbReference type="ChEBI" id="CHEBI:57945"/>
        <dbReference type="ChEBI" id="CHEBI:65315"/>
        <dbReference type="ChEBI" id="CHEBI:74443"/>
    </reaction>
</comment>
<dbReference type="NCBIfam" id="TIGR00742">
    <property type="entry name" value="yjbN"/>
    <property type="match status" value="1"/>
</dbReference>
<evidence type="ECO:0000256" key="1">
    <source>
        <dbReference type="ARBA" id="ARBA00001917"/>
    </source>
</evidence>
<feature type="site" description="Interacts with tRNA; defines subfamily-specific binding signature" evidence="9">
    <location>
        <position position="178"/>
    </location>
</feature>
<comment type="catalytic activity">
    <reaction evidence="9">
        <text>5,6-dihydrouridine(20) in tRNA + NAD(+) = uridine(20) in tRNA + NADH + H(+)</text>
        <dbReference type="Rhea" id="RHEA:53340"/>
        <dbReference type="Rhea" id="RHEA-COMP:13533"/>
        <dbReference type="Rhea" id="RHEA-COMP:13534"/>
        <dbReference type="ChEBI" id="CHEBI:15378"/>
        <dbReference type="ChEBI" id="CHEBI:57540"/>
        <dbReference type="ChEBI" id="CHEBI:57945"/>
        <dbReference type="ChEBI" id="CHEBI:65315"/>
        <dbReference type="ChEBI" id="CHEBI:74443"/>
        <dbReference type="EC" id="1.3.1.91"/>
    </reaction>
</comment>
<evidence type="ECO:0000313" key="14">
    <source>
        <dbReference type="EMBL" id="SBV96361.1"/>
    </source>
</evidence>
<accession>A0A212JA95</accession>
<comment type="similarity">
    <text evidence="10">Belongs to the dus family.</text>
</comment>
<evidence type="ECO:0000256" key="4">
    <source>
        <dbReference type="ARBA" id="ARBA00022643"/>
    </source>
</evidence>
<keyword evidence="3 9" id="KW-0285">Flavoprotein</keyword>
<feature type="binding site" evidence="9 12">
    <location>
        <position position="166"/>
    </location>
    <ligand>
        <name>FMN</name>
        <dbReference type="ChEBI" id="CHEBI:58210"/>
    </ligand>
</feature>
<feature type="binding site" evidence="9 12">
    <location>
        <position position="65"/>
    </location>
    <ligand>
        <name>FMN</name>
        <dbReference type="ChEBI" id="CHEBI:58210"/>
    </ligand>
</feature>
<feature type="binding site" evidence="9 12">
    <location>
        <begin position="12"/>
        <end position="14"/>
    </location>
    <ligand>
        <name>FMN</name>
        <dbReference type="ChEBI" id="CHEBI:58210"/>
    </ligand>
</feature>
<feature type="site" description="Interacts with tRNA; defines subfamily-specific binding signature" evidence="9">
    <location>
        <position position="297"/>
    </location>
</feature>
<evidence type="ECO:0000256" key="5">
    <source>
        <dbReference type="ARBA" id="ARBA00022694"/>
    </source>
</evidence>
<dbReference type="PANTHER" id="PTHR42907:SF1">
    <property type="entry name" value="FMN-LINKED OXIDOREDUCTASES SUPERFAMILY PROTEIN"/>
    <property type="match status" value="1"/>
</dbReference>
<dbReference type="EMBL" id="FLUO01000001">
    <property type="protein sequence ID" value="SBV96361.1"/>
    <property type="molecule type" value="Genomic_DNA"/>
</dbReference>
<protein>
    <recommendedName>
        <fullName evidence="9">tRNA-dihydrouridine(20/20a) synthase</fullName>
        <ecNumber evidence="9">1.3.1.91</ecNumber>
    </recommendedName>
    <alternativeName>
        <fullName evidence="9">U20-specific dihydrouridine synthase</fullName>
        <shortName evidence="9">U20-specific Dus</shortName>
    </alternativeName>
    <alternativeName>
        <fullName evidence="9">tRNA-dihydrouridine synthase A</fullName>
    </alternativeName>
</protein>
<evidence type="ECO:0000256" key="3">
    <source>
        <dbReference type="ARBA" id="ARBA00022630"/>
    </source>
</evidence>
<keyword evidence="6 9" id="KW-0521">NADP</keyword>
<reference evidence="14" key="1">
    <citation type="submission" date="2016-04" db="EMBL/GenBank/DDBJ databases">
        <authorList>
            <person name="Evans L.H."/>
            <person name="Alamgir A."/>
            <person name="Owens N."/>
            <person name="Weber N.D."/>
            <person name="Virtaneva K."/>
            <person name="Barbian K."/>
            <person name="Babar A."/>
            <person name="Rosenke K."/>
        </authorList>
    </citation>
    <scope>NUCLEOTIDE SEQUENCE</scope>
    <source>
        <strain evidence="14">86</strain>
    </source>
</reference>
<organism evidence="14">
    <name type="scientific">uncultured Alphaproteobacteria bacterium</name>
    <dbReference type="NCBI Taxonomy" id="91750"/>
    <lineage>
        <taxon>Bacteria</taxon>
        <taxon>Pseudomonadati</taxon>
        <taxon>Pseudomonadota</taxon>
        <taxon>Alphaproteobacteria</taxon>
        <taxon>environmental samples</taxon>
    </lineage>
</organism>
<evidence type="ECO:0000256" key="12">
    <source>
        <dbReference type="PIRSR" id="PIRSR006621-2"/>
    </source>
</evidence>
<feature type="domain" description="DUS-like FMN-binding" evidence="13">
    <location>
        <begin position="10"/>
        <end position="301"/>
    </location>
</feature>
<evidence type="ECO:0000256" key="10">
    <source>
        <dbReference type="PIRNR" id="PIRNR006621"/>
    </source>
</evidence>
<comment type="catalytic activity">
    <reaction evidence="9">
        <text>5,6-dihydrouridine(20) in tRNA + NADP(+) = uridine(20) in tRNA + NADPH + H(+)</text>
        <dbReference type="Rhea" id="RHEA:53336"/>
        <dbReference type="Rhea" id="RHEA-COMP:13533"/>
        <dbReference type="Rhea" id="RHEA-COMP:13534"/>
        <dbReference type="ChEBI" id="CHEBI:15378"/>
        <dbReference type="ChEBI" id="CHEBI:57783"/>
        <dbReference type="ChEBI" id="CHEBI:58349"/>
        <dbReference type="ChEBI" id="CHEBI:65315"/>
        <dbReference type="ChEBI" id="CHEBI:74443"/>
        <dbReference type="EC" id="1.3.1.91"/>
    </reaction>
</comment>
<dbReference type="GO" id="GO:0102266">
    <property type="term" value="F:tRNA-dihydrouridine20a synthase activity"/>
    <property type="evidence" value="ECO:0007669"/>
    <property type="project" value="RHEA"/>
</dbReference>
<dbReference type="Gene3D" id="3.20.20.70">
    <property type="entry name" value="Aldolase class I"/>
    <property type="match status" value="1"/>
</dbReference>
<sequence length="336" mass="36392">MTDPDRRLSVAPMMDWTDSLDRRFLRLITRRTLLYTEMVTAQALKHGNPETLLAFDPTEAPLALQLGGGEPALLAEAVRIAAGRGFAEVNLNVGCPSDRVSAGRFGACLMTEPNLVAACVAAMAEASDLPVTVKHRIGVDDADSYADLVRFVETVAAAGCRTFVVHARKAWLSGLSPKENREVPPLRHDVVHRLKVDFPDLEIVVNGGIRDLDAAAAHLGPTDGVMIGRAAYETPWILAAADRRIFGDPRLPPTRREVVEGLAELAARVVAEGVPLARLTRHALGLFHGCPGAKTWRRMLGEDARLPEWNGPRAAELVRLAAARVPADRLDERPAA</sequence>
<dbReference type="AlphaFoldDB" id="A0A212JA95"/>
<gene>
    <name evidence="14" type="primary">yjbN</name>
    <name evidence="9" type="synonym">dusA</name>
    <name evidence="14" type="ORF">KL86APRO_10750</name>
</gene>
<evidence type="ECO:0000256" key="8">
    <source>
        <dbReference type="ARBA" id="ARBA00023002"/>
    </source>
</evidence>
<dbReference type="PIRSF" id="PIRSF006621">
    <property type="entry name" value="Dus"/>
    <property type="match status" value="1"/>
</dbReference>
<dbReference type="InterPro" id="IPR013785">
    <property type="entry name" value="Aldolase_TIM"/>
</dbReference>
<feature type="site" description="Interacts with tRNA" evidence="9">
    <location>
        <position position="181"/>
    </location>
</feature>
<keyword evidence="12" id="KW-0547">Nucleotide-binding</keyword>
<dbReference type="GO" id="GO:0000049">
    <property type="term" value="F:tRNA binding"/>
    <property type="evidence" value="ECO:0007669"/>
    <property type="project" value="UniProtKB-UniRule"/>
</dbReference>
<dbReference type="SUPFAM" id="SSF51395">
    <property type="entry name" value="FMN-linked oxidoreductases"/>
    <property type="match status" value="1"/>
</dbReference>
<keyword evidence="8 9" id="KW-0560">Oxidoreductase</keyword>
<evidence type="ECO:0000256" key="2">
    <source>
        <dbReference type="ARBA" id="ARBA00022555"/>
    </source>
</evidence>
<feature type="site" description="Interacts with tRNA" evidence="9">
    <location>
        <position position="92"/>
    </location>
</feature>
<dbReference type="InterPro" id="IPR001269">
    <property type="entry name" value="DUS_fam"/>
</dbReference>
<evidence type="ECO:0000256" key="11">
    <source>
        <dbReference type="PIRSR" id="PIRSR006621-1"/>
    </source>
</evidence>
<dbReference type="GO" id="GO:0010181">
    <property type="term" value="F:FMN binding"/>
    <property type="evidence" value="ECO:0007669"/>
    <property type="project" value="UniProtKB-UniRule"/>
</dbReference>
<dbReference type="EC" id="1.3.1.91" evidence="9"/>
<feature type="binding site" evidence="9 12">
    <location>
        <position position="134"/>
    </location>
    <ligand>
        <name>FMN</name>
        <dbReference type="ChEBI" id="CHEBI:58210"/>
    </ligand>
</feature>
<comment type="function">
    <text evidence="9">Catalyzes the synthesis of 5,6-dihydrouridine (D), a modified base found in the D-loop of most tRNAs, via the reduction of the C5-C6 double bond in target uridines. Specifically modifies U20 and U20a in tRNAs.</text>
</comment>
<feature type="binding site" evidence="9 12">
    <location>
        <begin position="228"/>
        <end position="229"/>
    </location>
    <ligand>
        <name>FMN</name>
        <dbReference type="ChEBI" id="CHEBI:58210"/>
    </ligand>
</feature>
<keyword evidence="4 9" id="KW-0288">FMN</keyword>
<keyword evidence="2 9" id="KW-0820">tRNA-binding</keyword>
<dbReference type="HAMAP" id="MF_02041">
    <property type="entry name" value="DusA_subfam"/>
    <property type="match status" value="1"/>
</dbReference>
<evidence type="ECO:0000259" key="13">
    <source>
        <dbReference type="Pfam" id="PF01207"/>
    </source>
</evidence>
<comment type="cofactor">
    <cofactor evidence="1 9 10 12">
        <name>FMN</name>
        <dbReference type="ChEBI" id="CHEBI:58210"/>
    </cofactor>
</comment>